<evidence type="ECO:0000256" key="6">
    <source>
        <dbReference type="PIRSR" id="PIRSR602129-50"/>
    </source>
</evidence>
<dbReference type="OrthoDB" id="3335676at2"/>
<dbReference type="Gene3D" id="3.40.640.10">
    <property type="entry name" value="Type I PLP-dependent aspartate aminotransferase-like (Major domain)"/>
    <property type="match status" value="1"/>
</dbReference>
<comment type="similarity">
    <text evidence="2 7">Belongs to the group II decarboxylase family.</text>
</comment>
<dbReference type="GO" id="GO:0005737">
    <property type="term" value="C:cytoplasm"/>
    <property type="evidence" value="ECO:0007669"/>
    <property type="project" value="TreeGrafter"/>
</dbReference>
<keyword evidence="8" id="KW-0032">Aminotransferase</keyword>
<evidence type="ECO:0000313" key="9">
    <source>
        <dbReference type="Proteomes" id="UP000192726"/>
    </source>
</evidence>
<evidence type="ECO:0000256" key="3">
    <source>
        <dbReference type="ARBA" id="ARBA00022793"/>
    </source>
</evidence>
<dbReference type="PANTHER" id="PTHR11999:SF70">
    <property type="entry name" value="MIP05841P"/>
    <property type="match status" value="1"/>
</dbReference>
<evidence type="ECO:0000256" key="5">
    <source>
        <dbReference type="ARBA" id="ARBA00023239"/>
    </source>
</evidence>
<sequence length="476" mass="51430">MGDEFEAAIGTATRQLVAHWRALAAREVPVTPPCEPGSVLTALPSAPPEQAESLEELLADTWKVIVPGLTHWQHPAFLGYFPTNNSPASVLAEYVTAGLGVQGMMWSTSPAATELEQVVTDWLAQALGLPEVFHHSGGRGGGVIQDSASSAVLVATAAALQRASQGRWRTAGTEGRYRMYCTERAHSCVPKGSRLSGLGEPQLIATVPGTGRMDPDALSARIDADRAAGFVPAIVVATVGTTDICAVDPVPDIGQLCRRENVWLHVDAAYAGSATLCPEYRHLIDGIDLADSYAVNAHKWMRTGTPCDVMWTSDRAALTDAMSISPSYLRNPATDSGHVVDFRDWQVPLGRPMRALKLWYVMRAHGVQGLRDAIRHDIRLAAELASLITAEPGFHLEVHELGLVVFRRDTDDDTRDLLSRLQTDPTLLCTPTSVNGRPAVRAAFGSPYVDADTLHYVWKRIRTHGQCLENPAASLS</sequence>
<dbReference type="GO" id="GO:0030170">
    <property type="term" value="F:pyridoxal phosphate binding"/>
    <property type="evidence" value="ECO:0007669"/>
    <property type="project" value="InterPro"/>
</dbReference>
<dbReference type="GO" id="GO:0019752">
    <property type="term" value="P:carboxylic acid metabolic process"/>
    <property type="evidence" value="ECO:0007669"/>
    <property type="project" value="InterPro"/>
</dbReference>
<gene>
    <name evidence="8" type="ORF">B1H19_02740</name>
</gene>
<dbReference type="InterPro" id="IPR015422">
    <property type="entry name" value="PyrdxlP-dep_Trfase_small"/>
</dbReference>
<reference evidence="8 9" key="1">
    <citation type="submission" date="2017-04" db="EMBL/GenBank/DDBJ databases">
        <title>Complete Genome Sequence of Streptomyces gilvosporeus F607, a Capable Producer of Natamycin.</title>
        <authorList>
            <person name="Zong G."/>
            <person name="Zhong C."/>
            <person name="Fu J."/>
            <person name="Qin R."/>
            <person name="Cao G."/>
        </authorList>
    </citation>
    <scope>NUCLEOTIDE SEQUENCE [LARGE SCALE GENOMIC DNA]</scope>
    <source>
        <strain evidence="8 9">F607</strain>
    </source>
</reference>
<keyword evidence="4 6" id="KW-0663">Pyridoxal phosphate</keyword>
<dbReference type="Proteomes" id="UP000192726">
    <property type="component" value="Chromosome"/>
</dbReference>
<accession>A0A1V0TKA0</accession>
<dbReference type="Gene3D" id="3.90.1150.10">
    <property type="entry name" value="Aspartate Aminotransferase, domain 1"/>
    <property type="match status" value="1"/>
</dbReference>
<organism evidence="8 9">
    <name type="scientific">Streptomyces gilvosporeus</name>
    <dbReference type="NCBI Taxonomy" id="553510"/>
    <lineage>
        <taxon>Bacteria</taxon>
        <taxon>Bacillati</taxon>
        <taxon>Actinomycetota</taxon>
        <taxon>Actinomycetes</taxon>
        <taxon>Kitasatosporales</taxon>
        <taxon>Streptomycetaceae</taxon>
        <taxon>Streptomyces</taxon>
    </lineage>
</organism>
<dbReference type="InterPro" id="IPR015421">
    <property type="entry name" value="PyrdxlP-dep_Trfase_major"/>
</dbReference>
<proteinExistence type="inferred from homology"/>
<keyword evidence="9" id="KW-1185">Reference proteome</keyword>
<dbReference type="SUPFAM" id="SSF53383">
    <property type="entry name" value="PLP-dependent transferases"/>
    <property type="match status" value="1"/>
</dbReference>
<dbReference type="GO" id="GO:0006520">
    <property type="term" value="P:amino acid metabolic process"/>
    <property type="evidence" value="ECO:0007669"/>
    <property type="project" value="InterPro"/>
</dbReference>
<dbReference type="GO" id="GO:0008483">
    <property type="term" value="F:transaminase activity"/>
    <property type="evidence" value="ECO:0007669"/>
    <property type="project" value="UniProtKB-KW"/>
</dbReference>
<comment type="cofactor">
    <cofactor evidence="1 6 7">
        <name>pyridoxal 5'-phosphate</name>
        <dbReference type="ChEBI" id="CHEBI:597326"/>
    </cofactor>
</comment>
<dbReference type="KEGG" id="sgv:B1H19_02740"/>
<dbReference type="STRING" id="553510.B1H19_02740"/>
<keyword evidence="3" id="KW-0210">Decarboxylase</keyword>
<dbReference type="InterPro" id="IPR002129">
    <property type="entry name" value="PyrdxlP-dep_de-COase"/>
</dbReference>
<evidence type="ECO:0000313" key="8">
    <source>
        <dbReference type="EMBL" id="ARF53228.1"/>
    </source>
</evidence>
<dbReference type="PRINTS" id="PR00800">
    <property type="entry name" value="YHDCRBOXLASE"/>
</dbReference>
<protein>
    <submittedName>
        <fullName evidence="8">Aspartate aminotransferase family protein</fullName>
    </submittedName>
</protein>
<dbReference type="EMBL" id="CP020569">
    <property type="protein sequence ID" value="ARF53228.1"/>
    <property type="molecule type" value="Genomic_DNA"/>
</dbReference>
<dbReference type="Gene3D" id="1.20.1340.10">
    <property type="entry name" value="dopa decarboxylase, N-terminal domain"/>
    <property type="match status" value="1"/>
</dbReference>
<evidence type="ECO:0000256" key="7">
    <source>
        <dbReference type="RuleBase" id="RU000382"/>
    </source>
</evidence>
<name>A0A1V0TKA0_9ACTN</name>
<feature type="modified residue" description="N6-(pyridoxal phosphate)lysine" evidence="6">
    <location>
        <position position="299"/>
    </location>
</feature>
<dbReference type="GO" id="GO:0004058">
    <property type="term" value="F:aromatic-L-amino-acid decarboxylase activity"/>
    <property type="evidence" value="ECO:0007669"/>
    <property type="project" value="UniProtKB-ARBA"/>
</dbReference>
<evidence type="ECO:0000256" key="2">
    <source>
        <dbReference type="ARBA" id="ARBA00009533"/>
    </source>
</evidence>
<evidence type="ECO:0000256" key="4">
    <source>
        <dbReference type="ARBA" id="ARBA00022898"/>
    </source>
</evidence>
<keyword evidence="5 7" id="KW-0456">Lyase</keyword>
<dbReference type="InterPro" id="IPR015424">
    <property type="entry name" value="PyrdxlP-dep_Trfase"/>
</dbReference>
<dbReference type="InterPro" id="IPR010977">
    <property type="entry name" value="Aromatic_deC"/>
</dbReference>
<keyword evidence="8" id="KW-0808">Transferase</keyword>
<dbReference type="Pfam" id="PF00282">
    <property type="entry name" value="Pyridoxal_deC"/>
    <property type="match status" value="1"/>
</dbReference>
<evidence type="ECO:0000256" key="1">
    <source>
        <dbReference type="ARBA" id="ARBA00001933"/>
    </source>
</evidence>
<dbReference type="AlphaFoldDB" id="A0A1V0TKA0"/>
<dbReference type="PANTHER" id="PTHR11999">
    <property type="entry name" value="GROUP II PYRIDOXAL-5-PHOSPHATE DECARBOXYLASE"/>
    <property type="match status" value="1"/>
</dbReference>